<accession>A0ABR1YA67</accession>
<sequence>MVMGLEESFEDFQARVVAVEKSLGYWFNNPKVISERRFLDAWVMRLSPERRERLRLHTNSLANITREADLIECLRGLDAKKESESEHPSRSQDDQEGSGARGDHDLQGQDNQAQDGSNSGANDFSTTLFPRHQTTAKLLPSHGICAPALRKATRGFFRSGPSYTIIMALVQVVGRISKADLFHSYWALECELSCAPAPATRPVIICDKPFDLWLRHLRPSELSRLEHVHGKTLLYSTRTELFDALRDVSFSCHDETLMTEQLRNLRIHDGETLQEFNDRVHHEKGRLEAFFHSPAAVAQQRRLDFWLADLIGQRVKEVRDHADSMTNICPDKRLGYLQELDGLASQIGNGQRFEQSFSVP</sequence>
<dbReference type="EMBL" id="JBBWRZ010000015">
    <property type="protein sequence ID" value="KAK8222787.1"/>
    <property type="molecule type" value="Genomic_DNA"/>
</dbReference>
<protein>
    <submittedName>
        <fullName evidence="2">Uncharacterized protein</fullName>
    </submittedName>
</protein>
<feature type="region of interest" description="Disordered" evidence="1">
    <location>
        <begin position="79"/>
        <end position="126"/>
    </location>
</feature>
<name>A0ABR1YA67_9PEZI</name>
<gene>
    <name evidence="2" type="ORF">HDK90DRAFT_515852</name>
</gene>
<reference evidence="2 3" key="1">
    <citation type="submission" date="2024-04" db="EMBL/GenBank/DDBJ databases">
        <title>Phyllosticta paracitricarpa is synonymous to the EU quarantine fungus P. citricarpa based on phylogenomic analyses.</title>
        <authorList>
            <consortium name="Lawrence Berkeley National Laboratory"/>
            <person name="Van Ingen-Buijs V.A."/>
            <person name="Van Westerhoven A.C."/>
            <person name="Haridas S."/>
            <person name="Skiadas P."/>
            <person name="Martin F."/>
            <person name="Groenewald J.Z."/>
            <person name="Crous P.W."/>
            <person name="Seidl M.F."/>
        </authorList>
    </citation>
    <scope>NUCLEOTIDE SEQUENCE [LARGE SCALE GENOMIC DNA]</scope>
    <source>
        <strain evidence="2 3">CBS 123374</strain>
    </source>
</reference>
<evidence type="ECO:0000313" key="2">
    <source>
        <dbReference type="EMBL" id="KAK8222787.1"/>
    </source>
</evidence>
<comment type="caution">
    <text evidence="2">The sequence shown here is derived from an EMBL/GenBank/DDBJ whole genome shotgun (WGS) entry which is preliminary data.</text>
</comment>
<keyword evidence="3" id="KW-1185">Reference proteome</keyword>
<proteinExistence type="predicted"/>
<feature type="compositionally biased region" description="Polar residues" evidence="1">
    <location>
        <begin position="108"/>
        <end position="126"/>
    </location>
</feature>
<evidence type="ECO:0000313" key="3">
    <source>
        <dbReference type="Proteomes" id="UP001492380"/>
    </source>
</evidence>
<feature type="compositionally biased region" description="Basic and acidic residues" evidence="1">
    <location>
        <begin position="79"/>
        <end position="93"/>
    </location>
</feature>
<dbReference type="Proteomes" id="UP001492380">
    <property type="component" value="Unassembled WGS sequence"/>
</dbReference>
<evidence type="ECO:0000256" key="1">
    <source>
        <dbReference type="SAM" id="MobiDB-lite"/>
    </source>
</evidence>
<organism evidence="2 3">
    <name type="scientific">Phyllosticta capitalensis</name>
    <dbReference type="NCBI Taxonomy" id="121624"/>
    <lineage>
        <taxon>Eukaryota</taxon>
        <taxon>Fungi</taxon>
        <taxon>Dikarya</taxon>
        <taxon>Ascomycota</taxon>
        <taxon>Pezizomycotina</taxon>
        <taxon>Dothideomycetes</taxon>
        <taxon>Dothideomycetes incertae sedis</taxon>
        <taxon>Botryosphaeriales</taxon>
        <taxon>Phyllostictaceae</taxon>
        <taxon>Phyllosticta</taxon>
    </lineage>
</organism>